<protein>
    <submittedName>
        <fullName evidence="1">Uncharacterized protein</fullName>
    </submittedName>
</protein>
<sequence length="50" mass="5718">MKNAKSITSSNKSYETQYRIIHELHISPSICCKYDTVFLSLSFFATVSVK</sequence>
<dbReference type="AlphaFoldDB" id="A0A0E9QWF3"/>
<reference evidence="1" key="2">
    <citation type="journal article" date="2015" name="Fish Shellfish Immunol.">
        <title>Early steps in the European eel (Anguilla anguilla)-Vibrio vulnificus interaction in the gills: Role of the RtxA13 toxin.</title>
        <authorList>
            <person name="Callol A."/>
            <person name="Pajuelo D."/>
            <person name="Ebbesson L."/>
            <person name="Teles M."/>
            <person name="MacKenzie S."/>
            <person name="Amaro C."/>
        </authorList>
    </citation>
    <scope>NUCLEOTIDE SEQUENCE</scope>
</reference>
<reference evidence="1" key="1">
    <citation type="submission" date="2014-11" db="EMBL/GenBank/DDBJ databases">
        <authorList>
            <person name="Amaro Gonzalez C."/>
        </authorList>
    </citation>
    <scope>NUCLEOTIDE SEQUENCE</scope>
</reference>
<accession>A0A0E9QWF3</accession>
<evidence type="ECO:0000313" key="1">
    <source>
        <dbReference type="EMBL" id="JAH20433.1"/>
    </source>
</evidence>
<proteinExistence type="predicted"/>
<organism evidence="1">
    <name type="scientific">Anguilla anguilla</name>
    <name type="common">European freshwater eel</name>
    <name type="synonym">Muraena anguilla</name>
    <dbReference type="NCBI Taxonomy" id="7936"/>
    <lineage>
        <taxon>Eukaryota</taxon>
        <taxon>Metazoa</taxon>
        <taxon>Chordata</taxon>
        <taxon>Craniata</taxon>
        <taxon>Vertebrata</taxon>
        <taxon>Euteleostomi</taxon>
        <taxon>Actinopterygii</taxon>
        <taxon>Neopterygii</taxon>
        <taxon>Teleostei</taxon>
        <taxon>Anguilliformes</taxon>
        <taxon>Anguillidae</taxon>
        <taxon>Anguilla</taxon>
    </lineage>
</organism>
<name>A0A0E9QWF3_ANGAN</name>
<dbReference type="EMBL" id="GBXM01088144">
    <property type="protein sequence ID" value="JAH20433.1"/>
    <property type="molecule type" value="Transcribed_RNA"/>
</dbReference>